<gene>
    <name evidence="16" type="ORF">NCU00829</name>
</gene>
<keyword evidence="8 14" id="KW-1133">Transmembrane helix</keyword>
<evidence type="ECO:0000256" key="10">
    <source>
        <dbReference type="ARBA" id="ARBA00023065"/>
    </source>
</evidence>
<evidence type="ECO:0000256" key="14">
    <source>
        <dbReference type="SAM" id="Phobius"/>
    </source>
</evidence>
<evidence type="ECO:0000256" key="7">
    <source>
        <dbReference type="ARBA" id="ARBA00022982"/>
    </source>
</evidence>
<dbReference type="InterPro" id="IPR017938">
    <property type="entry name" value="Riboflavin_synthase-like_b-brl"/>
</dbReference>
<feature type="transmembrane region" description="Helical" evidence="14">
    <location>
        <begin position="57"/>
        <end position="77"/>
    </location>
</feature>
<dbReference type="InterPro" id="IPR017927">
    <property type="entry name" value="FAD-bd_FR_type"/>
</dbReference>
<evidence type="ECO:0000256" key="1">
    <source>
        <dbReference type="ARBA" id="ARBA00004651"/>
    </source>
</evidence>
<dbReference type="Gene3D" id="3.40.50.80">
    <property type="entry name" value="Nucleotide-binding domain of ferredoxin-NADP reductase (FNR) module"/>
    <property type="match status" value="1"/>
</dbReference>
<accession>Q7SEA5</accession>
<dbReference type="GO" id="GO:0006826">
    <property type="term" value="P:iron ion transport"/>
    <property type="evidence" value="ECO:0000318"/>
    <property type="project" value="GO_Central"/>
</dbReference>
<evidence type="ECO:0000313" key="17">
    <source>
        <dbReference type="Proteomes" id="UP000001805"/>
    </source>
</evidence>
<dbReference type="STRING" id="367110.Q7SEA5"/>
<dbReference type="SFLD" id="SFLDG01168">
    <property type="entry name" value="Ferric_reductase_subgroup_(FRE"/>
    <property type="match status" value="1"/>
</dbReference>
<name>Q7SEA5_NEUCR</name>
<dbReference type="GO" id="GO:0015677">
    <property type="term" value="P:copper ion import"/>
    <property type="evidence" value="ECO:0000318"/>
    <property type="project" value="GO_Central"/>
</dbReference>
<organism evidence="16 17">
    <name type="scientific">Neurospora crassa (strain ATCC 24698 / 74-OR23-1A / CBS 708.71 / DSM 1257 / FGSC 987)</name>
    <dbReference type="NCBI Taxonomy" id="367110"/>
    <lineage>
        <taxon>Eukaryota</taxon>
        <taxon>Fungi</taxon>
        <taxon>Dikarya</taxon>
        <taxon>Ascomycota</taxon>
        <taxon>Pezizomycotina</taxon>
        <taxon>Sordariomycetes</taxon>
        <taxon>Sordariomycetidae</taxon>
        <taxon>Sordariales</taxon>
        <taxon>Sordariaceae</taxon>
        <taxon>Neurospora</taxon>
    </lineage>
</organism>
<evidence type="ECO:0000256" key="6">
    <source>
        <dbReference type="ARBA" id="ARBA00022692"/>
    </source>
</evidence>
<evidence type="ECO:0000256" key="12">
    <source>
        <dbReference type="ARBA" id="ARBA00048483"/>
    </source>
</evidence>
<keyword evidence="7" id="KW-0249">Electron transport</keyword>
<dbReference type="CDD" id="cd06186">
    <property type="entry name" value="NOX_Duox_like_FAD_NADP"/>
    <property type="match status" value="1"/>
</dbReference>
<dbReference type="InterPro" id="IPR039261">
    <property type="entry name" value="FNR_nucleotide-bd"/>
</dbReference>
<dbReference type="RefSeq" id="XP_964372.3">
    <property type="nucleotide sequence ID" value="XM_959279.3"/>
</dbReference>
<dbReference type="GO" id="GO:0006879">
    <property type="term" value="P:intracellular iron ion homeostasis"/>
    <property type="evidence" value="ECO:0000318"/>
    <property type="project" value="GO_Central"/>
</dbReference>
<reference evidence="16 17" key="1">
    <citation type="journal article" date="2003" name="Nature">
        <title>The genome sequence of the filamentous fungus Neurospora crassa.</title>
        <authorList>
            <person name="Galagan J.E."/>
            <person name="Calvo S.E."/>
            <person name="Borkovich K.A."/>
            <person name="Selker E.U."/>
            <person name="Read N.D."/>
            <person name="Jaffe D."/>
            <person name="FitzHugh W."/>
            <person name="Ma L.J."/>
            <person name="Smirnov S."/>
            <person name="Purcell S."/>
            <person name="Rehman B."/>
            <person name="Elkins T."/>
            <person name="Engels R."/>
            <person name="Wang S."/>
            <person name="Nielsen C.B."/>
            <person name="Butler J."/>
            <person name="Endrizzi M."/>
            <person name="Qui D."/>
            <person name="Ianakiev P."/>
            <person name="Bell-Pedersen D."/>
            <person name="Nelson M.A."/>
            <person name="Werner-Washburne M."/>
            <person name="Selitrennikoff C.P."/>
            <person name="Kinsey J.A."/>
            <person name="Braun E.L."/>
            <person name="Zelter A."/>
            <person name="Schulte U."/>
            <person name="Kothe G.O."/>
            <person name="Jedd G."/>
            <person name="Mewes W."/>
            <person name="Staben C."/>
            <person name="Marcotte E."/>
            <person name="Greenberg D."/>
            <person name="Roy A."/>
            <person name="Foley K."/>
            <person name="Naylor J."/>
            <person name="Stange-Thomann N."/>
            <person name="Barrett R."/>
            <person name="Gnerre S."/>
            <person name="Kamal M."/>
            <person name="Kamvysselis M."/>
            <person name="Mauceli E."/>
            <person name="Bielke C."/>
            <person name="Rudd S."/>
            <person name="Frishman D."/>
            <person name="Krystofova S."/>
            <person name="Rasmussen C."/>
            <person name="Metzenberg R.L."/>
            <person name="Perkins D.D."/>
            <person name="Kroken S."/>
            <person name="Cogoni C."/>
            <person name="Macino G."/>
            <person name="Catcheside D."/>
            <person name="Li W."/>
            <person name="Pratt R.J."/>
            <person name="Osmani S.A."/>
            <person name="DeSouza C.P."/>
            <person name="Glass L."/>
            <person name="Orbach M.J."/>
            <person name="Berglund J.A."/>
            <person name="Voelker R."/>
            <person name="Yarden O."/>
            <person name="Plamann M."/>
            <person name="Seiler S."/>
            <person name="Dunlap J."/>
            <person name="Radford A."/>
            <person name="Aramayo R."/>
            <person name="Natvig D.O."/>
            <person name="Alex L.A."/>
            <person name="Mannhaupt G."/>
            <person name="Ebbole D.J."/>
            <person name="Freitag M."/>
            <person name="Paulsen I."/>
            <person name="Sachs M.S."/>
            <person name="Lander E.S."/>
            <person name="Nusbaum C."/>
            <person name="Birren B."/>
        </authorList>
    </citation>
    <scope>NUCLEOTIDE SEQUENCE [LARGE SCALE GENOMIC DNA]</scope>
    <source>
        <strain evidence="17">ATCC 24698 / 74-OR23-1A / CBS 708.71 / DSM 1257 / FGSC 987</strain>
    </source>
</reference>
<dbReference type="InParanoid" id="Q7SEA5"/>
<dbReference type="PROSITE" id="PS51384">
    <property type="entry name" value="FAD_FR"/>
    <property type="match status" value="1"/>
</dbReference>
<dbReference type="SUPFAM" id="SSF63380">
    <property type="entry name" value="Riboflavin synthase domain-like"/>
    <property type="match status" value="1"/>
</dbReference>
<dbReference type="SUPFAM" id="SSF52343">
    <property type="entry name" value="Ferredoxin reductase-like, C-terminal NADP-linked domain"/>
    <property type="match status" value="1"/>
</dbReference>
<comment type="subcellular location">
    <subcellularLocation>
        <location evidence="1">Cell membrane</location>
        <topology evidence="1">Multi-pass membrane protein</topology>
    </subcellularLocation>
</comment>
<dbReference type="InterPro" id="IPR013112">
    <property type="entry name" value="FAD-bd_8"/>
</dbReference>
<dbReference type="Pfam" id="PF08030">
    <property type="entry name" value="NAD_binding_6"/>
    <property type="match status" value="1"/>
</dbReference>
<evidence type="ECO:0000313" key="16">
    <source>
        <dbReference type="EMBL" id="EAA35136.3"/>
    </source>
</evidence>
<dbReference type="PaxDb" id="5141-EFNCRP00000000930"/>
<comment type="catalytic activity">
    <reaction evidence="12">
        <text>2 a Fe(II)-siderophore + NADP(+) + H(+) = 2 a Fe(III)-siderophore + NADPH</text>
        <dbReference type="Rhea" id="RHEA:28795"/>
        <dbReference type="Rhea" id="RHEA-COMP:11342"/>
        <dbReference type="Rhea" id="RHEA-COMP:11344"/>
        <dbReference type="ChEBI" id="CHEBI:15378"/>
        <dbReference type="ChEBI" id="CHEBI:29033"/>
        <dbReference type="ChEBI" id="CHEBI:29034"/>
        <dbReference type="ChEBI" id="CHEBI:57783"/>
        <dbReference type="ChEBI" id="CHEBI:58349"/>
        <dbReference type="EC" id="1.16.1.9"/>
    </reaction>
</comment>
<proteinExistence type="inferred from homology"/>
<dbReference type="GO" id="GO:0005886">
    <property type="term" value="C:plasma membrane"/>
    <property type="evidence" value="ECO:0000318"/>
    <property type="project" value="GO_Central"/>
</dbReference>
<feature type="transmembrane region" description="Helical" evidence="14">
    <location>
        <begin position="276"/>
        <end position="298"/>
    </location>
</feature>
<dbReference type="HOGENOM" id="CLU_016134_0_0_1"/>
<keyword evidence="17" id="KW-1185">Reference proteome</keyword>
<dbReference type="Proteomes" id="UP000001805">
    <property type="component" value="Chromosome 1, Linkage Group I"/>
</dbReference>
<protein>
    <recommendedName>
        <fullName evidence="3">ferric-chelate reductase (NADPH)</fullName>
        <ecNumber evidence="3">1.16.1.9</ecNumber>
    </recommendedName>
</protein>
<keyword evidence="11 14" id="KW-0472">Membrane</keyword>
<dbReference type="AlphaFoldDB" id="Q7SEA5"/>
<dbReference type="GO" id="GO:0000293">
    <property type="term" value="F:ferric-chelate reductase activity"/>
    <property type="evidence" value="ECO:0000318"/>
    <property type="project" value="GO_Central"/>
</dbReference>
<dbReference type="InterPro" id="IPR013130">
    <property type="entry name" value="Fe3_Rdtase_TM_dom"/>
</dbReference>
<dbReference type="Pfam" id="PF01794">
    <property type="entry name" value="Ferric_reduct"/>
    <property type="match status" value="1"/>
</dbReference>
<evidence type="ECO:0000256" key="4">
    <source>
        <dbReference type="ARBA" id="ARBA00022448"/>
    </source>
</evidence>
<evidence type="ECO:0000256" key="11">
    <source>
        <dbReference type="ARBA" id="ARBA00023136"/>
    </source>
</evidence>
<evidence type="ECO:0000259" key="15">
    <source>
        <dbReference type="PROSITE" id="PS51384"/>
    </source>
</evidence>
<dbReference type="SFLD" id="SFLDS00052">
    <property type="entry name" value="Ferric_Reductase_Domain"/>
    <property type="match status" value="1"/>
</dbReference>
<dbReference type="PANTHER" id="PTHR32361">
    <property type="entry name" value="FERRIC/CUPRIC REDUCTASE TRANSMEMBRANE COMPONENT"/>
    <property type="match status" value="1"/>
</dbReference>
<dbReference type="VEuPathDB" id="FungiDB:NCU00829"/>
<dbReference type="Pfam" id="PF08022">
    <property type="entry name" value="FAD_binding_8"/>
    <property type="match status" value="1"/>
</dbReference>
<evidence type="ECO:0000256" key="13">
    <source>
        <dbReference type="SAM" id="MobiDB-lite"/>
    </source>
</evidence>
<feature type="domain" description="FAD-binding FR-type" evidence="15">
    <location>
        <begin position="341"/>
        <end position="483"/>
    </location>
</feature>
<dbReference type="FunFam" id="3.40.50.80:FF:000120">
    <property type="entry name" value="Ferric reductase"/>
    <property type="match status" value="1"/>
</dbReference>
<keyword evidence="5" id="KW-1003">Cell membrane</keyword>
<keyword evidence="9" id="KW-0560">Oxidoreductase</keyword>
<evidence type="ECO:0000256" key="5">
    <source>
        <dbReference type="ARBA" id="ARBA00022475"/>
    </source>
</evidence>
<keyword evidence="4" id="KW-0813">Transport</keyword>
<dbReference type="KEGG" id="ncr:NCU00829"/>
<dbReference type="EMBL" id="CM002236">
    <property type="protein sequence ID" value="EAA35136.3"/>
    <property type="molecule type" value="Genomic_DNA"/>
</dbReference>
<evidence type="ECO:0000256" key="9">
    <source>
        <dbReference type="ARBA" id="ARBA00023002"/>
    </source>
</evidence>
<dbReference type="InterPro" id="IPR051410">
    <property type="entry name" value="Ferric/Cupric_Reductase"/>
</dbReference>
<feature type="region of interest" description="Disordered" evidence="13">
    <location>
        <begin position="564"/>
        <end position="615"/>
    </location>
</feature>
<sequence length="679" mass="75395">MTPPSQPQLSARMIQNFTGQSNLEWHWGYAYRVVPCQSDPGSCAYLEVVYSAHDRGMLYMGIFWATILGILLVWGVLRRLGASGGNVSKYEMPLEEEKGALSTGEEVVTKPRSVGRFTRAMRAGGATGRRYLLSSRGVVKPVFGQVTRLQVLILLVLVGYLTIWTFVGIVYGKWITPVKGQPEHVKNTRTSLGPWADRIGVLAYALTPLSILLASRESILSLITGVPYTSFMFLHRWTGHIILVQSILHTIGWVVVEARLYRPHPDVWNAFIAQPYARWGVVALVLLVLLWVGALQWTIRRTGYEFFRKAHYVLAMVYIGAVIGHWKNLQCFLVPGLVLWFVDRSARLVRTALLHYGYIPSQGRVGFAAAQAEIKFWRDEKHGDVVRLDFAHPQRAWKVGQHFFLCFTEGSIWQSHPFTPLSWPVEDGKGTVTHSYILRAKGGETKKLAKIVQDKLAGALSEKAATPTTPVILQGPYGESIVEGVTPDVNVLCIAGGTGITYVLPLLIDLLRDRNMNPARKVELVWAMKRSEDVQWVEPEMEELRRLGAVHGLIIRIFVTDDDGDDDDDDDDAAKRAASVTGCRGGSSQEDDGSIKRAPRVSAQRASSSTARGRPDVTTVVKDFVEGVAQGSTRVFGSGPPGMIGALRNVVADCNSGSKVWKGEDRFDVRLVCDDRLEW</sequence>
<evidence type="ECO:0000256" key="8">
    <source>
        <dbReference type="ARBA" id="ARBA00022989"/>
    </source>
</evidence>
<keyword evidence="6 14" id="KW-0812">Transmembrane</keyword>
<dbReference type="GeneID" id="3880515"/>
<evidence type="ECO:0000256" key="2">
    <source>
        <dbReference type="ARBA" id="ARBA00006278"/>
    </source>
</evidence>
<dbReference type="OrthoDB" id="167398at2759"/>
<feature type="transmembrane region" description="Helical" evidence="14">
    <location>
        <begin position="237"/>
        <end position="256"/>
    </location>
</feature>
<dbReference type="PANTHER" id="PTHR32361:SF3">
    <property type="entry name" value="REDUCTASE, PUTATIVE (AFU_ORTHOLOGUE AFUA_6G13750)-RELATED"/>
    <property type="match status" value="1"/>
</dbReference>
<dbReference type="EC" id="1.16.1.9" evidence="3"/>
<dbReference type="GO" id="GO:0052851">
    <property type="term" value="F:ferric-chelate reductase (NADPH) activity"/>
    <property type="evidence" value="ECO:0007669"/>
    <property type="project" value="UniProtKB-EC"/>
</dbReference>
<comment type="similarity">
    <text evidence="2">Belongs to the ferric reductase (FRE) family.</text>
</comment>
<feature type="transmembrane region" description="Helical" evidence="14">
    <location>
        <begin position="151"/>
        <end position="175"/>
    </location>
</feature>
<dbReference type="InterPro" id="IPR013121">
    <property type="entry name" value="Fe_red_NAD-bd_6"/>
</dbReference>
<evidence type="ECO:0000256" key="3">
    <source>
        <dbReference type="ARBA" id="ARBA00012668"/>
    </source>
</evidence>
<keyword evidence="10" id="KW-0406">Ion transport</keyword>